<comment type="cofactor">
    <cofactor evidence="2">
        <name>Zn(2+)</name>
        <dbReference type="ChEBI" id="CHEBI:29105"/>
    </cofactor>
</comment>
<evidence type="ECO:0000256" key="4">
    <source>
        <dbReference type="ARBA" id="ARBA00012564"/>
    </source>
</evidence>
<dbReference type="CDD" id="cd09603">
    <property type="entry name" value="M1_APN_like"/>
    <property type="match status" value="1"/>
</dbReference>
<proteinExistence type="inferred from homology"/>
<keyword evidence="10" id="KW-0862">Zinc</keyword>
<dbReference type="Pfam" id="PF17900">
    <property type="entry name" value="Peptidase_M1_N"/>
    <property type="match status" value="1"/>
</dbReference>
<evidence type="ECO:0000256" key="8">
    <source>
        <dbReference type="ARBA" id="ARBA00022723"/>
    </source>
</evidence>
<evidence type="ECO:0000259" key="14">
    <source>
        <dbReference type="Pfam" id="PF17900"/>
    </source>
</evidence>
<feature type="signal peptide" evidence="12">
    <location>
        <begin position="1"/>
        <end position="23"/>
    </location>
</feature>
<evidence type="ECO:0000256" key="7">
    <source>
        <dbReference type="ARBA" id="ARBA00022670"/>
    </source>
</evidence>
<dbReference type="EMBL" id="JAICCF010000005">
    <property type="protein sequence ID" value="MBW8687582.1"/>
    <property type="molecule type" value="Genomic_DNA"/>
</dbReference>
<dbReference type="SUPFAM" id="SSF55486">
    <property type="entry name" value="Metalloproteases ('zincins'), catalytic domain"/>
    <property type="match status" value="1"/>
</dbReference>
<dbReference type="PRINTS" id="PR00756">
    <property type="entry name" value="ALADIPTASE"/>
</dbReference>
<dbReference type="InterPro" id="IPR050344">
    <property type="entry name" value="Peptidase_M1_aminopeptidases"/>
</dbReference>
<evidence type="ECO:0000259" key="13">
    <source>
        <dbReference type="Pfam" id="PF01433"/>
    </source>
</evidence>
<evidence type="ECO:0000313" key="16">
    <source>
        <dbReference type="Proteomes" id="UP000812961"/>
    </source>
</evidence>
<dbReference type="Gene3D" id="2.60.40.1730">
    <property type="entry name" value="tricorn interacting facor f3 domain"/>
    <property type="match status" value="1"/>
</dbReference>
<keyword evidence="11" id="KW-0482">Metalloprotease</keyword>
<evidence type="ECO:0000256" key="12">
    <source>
        <dbReference type="SAM" id="SignalP"/>
    </source>
</evidence>
<accession>A0ABS7GIQ3</accession>
<evidence type="ECO:0000256" key="9">
    <source>
        <dbReference type="ARBA" id="ARBA00022801"/>
    </source>
</evidence>
<gene>
    <name evidence="15" type="ORF">K1Y79_24810</name>
</gene>
<dbReference type="RefSeq" id="WP_220252912.1">
    <property type="nucleotide sequence ID" value="NZ_JAICCF010000005.1"/>
</dbReference>
<organism evidence="15 16">
    <name type="scientific">Chitinophaga rhizophila</name>
    <dbReference type="NCBI Taxonomy" id="2866212"/>
    <lineage>
        <taxon>Bacteria</taxon>
        <taxon>Pseudomonadati</taxon>
        <taxon>Bacteroidota</taxon>
        <taxon>Chitinophagia</taxon>
        <taxon>Chitinophagales</taxon>
        <taxon>Chitinophagaceae</taxon>
        <taxon>Chitinophaga</taxon>
    </lineage>
</organism>
<evidence type="ECO:0000256" key="3">
    <source>
        <dbReference type="ARBA" id="ARBA00010136"/>
    </source>
</evidence>
<dbReference type="InterPro" id="IPR014782">
    <property type="entry name" value="Peptidase_M1_dom"/>
</dbReference>
<comment type="catalytic activity">
    <reaction evidence="1">
        <text>Release of an N-terminal amino acid, Xaa-|-Yaa- from a peptide, amide or arylamide. Xaa is preferably Ala, but may be most amino acids including Pro (slow action). When a terminal hydrophobic residue is followed by a prolyl residue, the two may be released as an intact Xaa-Pro dipeptide.</text>
        <dbReference type="EC" id="3.4.11.2"/>
    </reaction>
</comment>
<dbReference type="Gene3D" id="1.10.390.10">
    <property type="entry name" value="Neutral Protease Domain 2"/>
    <property type="match status" value="1"/>
</dbReference>
<dbReference type="SUPFAM" id="SSF63737">
    <property type="entry name" value="Leukotriene A4 hydrolase N-terminal domain"/>
    <property type="match status" value="1"/>
</dbReference>
<keyword evidence="6" id="KW-0031">Aminopeptidase</keyword>
<dbReference type="InterPro" id="IPR027268">
    <property type="entry name" value="Peptidase_M4/M1_CTD_sf"/>
</dbReference>
<feature type="domain" description="Peptidase M1 membrane alanine aminopeptidase" evidence="13">
    <location>
        <begin position="245"/>
        <end position="441"/>
    </location>
</feature>
<dbReference type="InterPro" id="IPR045357">
    <property type="entry name" value="Aminopeptidase_N-like_N"/>
</dbReference>
<sequence>MNLYNKLIPAFLLILSTSITTTAQNLQADVQHYDISLTLSDSTDKISAVTGITVRFKEDARELCLDLVGRSGRDTGMAVSMVTEGKKPVAFRQQRESVRLQIRAKKGETHTYRIAYSGIPANGLIISTNMYGKRTFFTDNWPNRAHYWLPSIDHPSDKAAVDYTIIAPDHYNVVANGLKTEETNLPGRLKRTRYQEKVVLPTKVFAVGVADFAIDHPGDVKGIPVYTYVYPQNKARGFQDYAKAVEVLDFFIGKLGPYAYKKLANVQSKTMFGGMENAGAIFYEEESVGARTIEPLIAHEIAHQWFGDAVTETGWEHVWLSEGFATYMTHVYMEHKYGADTLAAGMKADRRKIIAFNKRRHTPVVDTSRQGGYMQLLNANSYEKGGWVLHMLRRQVGDSLFWKGIRSYFAAYNGRNANTDNFRQAMEQASGQELTAFFQQWLHTPGVPVLAVRKGNDPHTMVVEQLQETLFSFPLEYKADNNPEIQRILIKDRVTMLSIPGAELIHIDPRTNLLIEDRFE</sequence>
<feature type="chain" id="PRO_5045403964" description="Aminopeptidase N" evidence="12">
    <location>
        <begin position="24"/>
        <end position="520"/>
    </location>
</feature>
<dbReference type="EC" id="3.4.11.2" evidence="4"/>
<feature type="domain" description="Aminopeptidase N-like N-terminal" evidence="14">
    <location>
        <begin position="31"/>
        <end position="202"/>
    </location>
</feature>
<keyword evidence="7" id="KW-0645">Protease</keyword>
<dbReference type="InterPro" id="IPR001930">
    <property type="entry name" value="Peptidase_M1"/>
</dbReference>
<evidence type="ECO:0000256" key="10">
    <source>
        <dbReference type="ARBA" id="ARBA00022833"/>
    </source>
</evidence>
<protein>
    <recommendedName>
        <fullName evidence="5">Aminopeptidase N</fullName>
        <ecNumber evidence="4">3.4.11.2</ecNumber>
    </recommendedName>
</protein>
<dbReference type="PANTHER" id="PTHR11533">
    <property type="entry name" value="PROTEASE M1 ZINC METALLOPROTEASE"/>
    <property type="match status" value="1"/>
</dbReference>
<evidence type="ECO:0000256" key="11">
    <source>
        <dbReference type="ARBA" id="ARBA00023049"/>
    </source>
</evidence>
<evidence type="ECO:0000256" key="5">
    <source>
        <dbReference type="ARBA" id="ARBA00015611"/>
    </source>
</evidence>
<dbReference type="Pfam" id="PF01433">
    <property type="entry name" value="Peptidase_M1"/>
    <property type="match status" value="1"/>
</dbReference>
<evidence type="ECO:0000313" key="15">
    <source>
        <dbReference type="EMBL" id="MBW8687582.1"/>
    </source>
</evidence>
<reference evidence="15 16" key="1">
    <citation type="submission" date="2021-08" db="EMBL/GenBank/DDBJ databases">
        <title>The genome sequence of Chitinophaga sp. B61.</title>
        <authorList>
            <person name="Zhang X."/>
        </authorList>
    </citation>
    <scope>NUCLEOTIDE SEQUENCE [LARGE SCALE GENOMIC DNA]</scope>
    <source>
        <strain evidence="15 16">B61</strain>
    </source>
</reference>
<dbReference type="PANTHER" id="PTHR11533:SF174">
    <property type="entry name" value="PUROMYCIN-SENSITIVE AMINOPEPTIDASE-RELATED"/>
    <property type="match status" value="1"/>
</dbReference>
<evidence type="ECO:0000256" key="1">
    <source>
        <dbReference type="ARBA" id="ARBA00000098"/>
    </source>
</evidence>
<keyword evidence="8" id="KW-0479">Metal-binding</keyword>
<dbReference type="InterPro" id="IPR042097">
    <property type="entry name" value="Aminopeptidase_N-like_N_sf"/>
</dbReference>
<evidence type="ECO:0000256" key="2">
    <source>
        <dbReference type="ARBA" id="ARBA00001947"/>
    </source>
</evidence>
<keyword evidence="12" id="KW-0732">Signal</keyword>
<keyword evidence="9" id="KW-0378">Hydrolase</keyword>
<dbReference type="Proteomes" id="UP000812961">
    <property type="component" value="Unassembled WGS sequence"/>
</dbReference>
<evidence type="ECO:0000256" key="6">
    <source>
        <dbReference type="ARBA" id="ARBA00022438"/>
    </source>
</evidence>
<name>A0ABS7GIQ3_9BACT</name>
<comment type="similarity">
    <text evidence="3">Belongs to the peptidase M1 family.</text>
</comment>
<keyword evidence="16" id="KW-1185">Reference proteome</keyword>
<comment type="caution">
    <text evidence="15">The sequence shown here is derived from an EMBL/GenBank/DDBJ whole genome shotgun (WGS) entry which is preliminary data.</text>
</comment>